<dbReference type="EC" id="2.3.1.35" evidence="6"/>
<dbReference type="InterPro" id="IPR002813">
    <property type="entry name" value="Arg_biosynth_ArgJ"/>
</dbReference>
<dbReference type="RefSeq" id="WP_150719942.1">
    <property type="nucleotide sequence ID" value="NZ_CABPRV010000001.1"/>
</dbReference>
<feature type="active site" description="Nucleophile" evidence="6">
    <location>
        <position position="193"/>
    </location>
</feature>
<dbReference type="InterPro" id="IPR016117">
    <property type="entry name" value="ArgJ-like_dom_sf"/>
</dbReference>
<sequence>MAVNFPSIEASQLHAVPGVELGWAEANIRKPNRKDVLVMRLAAGSTVSGVFTTNRFCAAPVTVCKEHLAAKAGIRALVVNTGNANAGTGEPGMLATRATCDALAKLLSVSSNQILPFSTGVILEPLPVDRLVAGLPQAIGNLAPAHWFEAAQSIMTTDTLPKAASRQLVIDGQTIVLTGISKGAGMIKPNMATMLGFVGTNARVAQPVLDALVKYVADRSFNAITIDGDTSTNDSFIVAATGQTELPEIASTDTPAFAAFRDALLSISQELAQLIVRDGEGATKFITVTVEGGRDVAECRQIAYAIGHSPLVKTAFFASDPNLGRILAAIGYAGVNDLDVSKIDLYLDDVLVARAGGRNADYREEDGQRVMKQSEITVRVVLGRGDAAATLWTCDLSHDYVSINADYRS</sequence>
<evidence type="ECO:0000256" key="5">
    <source>
        <dbReference type="ARBA" id="ARBA00023315"/>
    </source>
</evidence>
<keyword evidence="6" id="KW-0055">Arginine biosynthesis</keyword>
<dbReference type="HAMAP" id="MF_01106">
    <property type="entry name" value="ArgJ"/>
    <property type="match status" value="1"/>
</dbReference>
<dbReference type="CDD" id="cd02152">
    <property type="entry name" value="OAT"/>
    <property type="match status" value="1"/>
</dbReference>
<feature type="site" description="Cleavage; by autolysis" evidence="6">
    <location>
        <begin position="192"/>
        <end position="193"/>
    </location>
</feature>
<feature type="chain" id="PRO_5044931843" description="Arginine biosynthesis bifunctional protein ArgJ beta chain" evidence="6">
    <location>
        <begin position="193"/>
        <end position="409"/>
    </location>
</feature>
<feature type="site" description="Involved in the stabilization of negative charge on the oxyanion by the formation of the oxyanion hole" evidence="6">
    <location>
        <position position="119"/>
    </location>
</feature>
<dbReference type="Gene3D" id="3.60.70.12">
    <property type="entry name" value="L-amino peptidase D-ALA esterase/amidase"/>
    <property type="match status" value="1"/>
</dbReference>
<dbReference type="Gene3D" id="3.30.2330.10">
    <property type="entry name" value="arginine biosynthesis bifunctional protein suprefamily"/>
    <property type="match status" value="1"/>
</dbReference>
<dbReference type="Proteomes" id="UP000366065">
    <property type="component" value="Unassembled WGS sequence"/>
</dbReference>
<dbReference type="PANTHER" id="PTHR23100:SF0">
    <property type="entry name" value="ARGININE BIOSYNTHESIS BIFUNCTIONAL PROTEIN ARGJ, MITOCHONDRIAL"/>
    <property type="match status" value="1"/>
</dbReference>
<feature type="site" description="Involved in the stabilization of negative charge on the oxyanion by the formation of the oxyanion hole" evidence="6">
    <location>
        <position position="120"/>
    </location>
</feature>
<evidence type="ECO:0000256" key="2">
    <source>
        <dbReference type="ARBA" id="ARBA00011475"/>
    </source>
</evidence>
<keyword evidence="3 6" id="KW-0808">Transferase</keyword>
<dbReference type="EC" id="2.3.1.1" evidence="6"/>
<keyword evidence="8" id="KW-1185">Reference proteome</keyword>
<keyword evidence="6" id="KW-0028">Amino-acid biosynthesis</keyword>
<comment type="catalytic activity">
    <reaction evidence="6">
        <text>L-glutamate + acetyl-CoA = N-acetyl-L-glutamate + CoA + H(+)</text>
        <dbReference type="Rhea" id="RHEA:24292"/>
        <dbReference type="ChEBI" id="CHEBI:15378"/>
        <dbReference type="ChEBI" id="CHEBI:29985"/>
        <dbReference type="ChEBI" id="CHEBI:44337"/>
        <dbReference type="ChEBI" id="CHEBI:57287"/>
        <dbReference type="ChEBI" id="CHEBI:57288"/>
        <dbReference type="EC" id="2.3.1.1"/>
    </reaction>
</comment>
<dbReference type="Pfam" id="PF01960">
    <property type="entry name" value="ArgJ"/>
    <property type="match status" value="1"/>
</dbReference>
<evidence type="ECO:0000313" key="7">
    <source>
        <dbReference type="EMBL" id="VVD72485.1"/>
    </source>
</evidence>
<proteinExistence type="inferred from homology"/>
<comment type="subcellular location">
    <subcellularLocation>
        <location evidence="6">Cytoplasm</location>
    </subcellularLocation>
</comment>
<dbReference type="NCBIfam" id="NF003802">
    <property type="entry name" value="PRK05388.1"/>
    <property type="match status" value="1"/>
</dbReference>
<evidence type="ECO:0000256" key="4">
    <source>
        <dbReference type="ARBA" id="ARBA00022813"/>
    </source>
</evidence>
<organism evidence="7 8">
    <name type="scientific">Pandoraea capi</name>
    <dbReference type="NCBI Taxonomy" id="2508286"/>
    <lineage>
        <taxon>Bacteria</taxon>
        <taxon>Pseudomonadati</taxon>
        <taxon>Pseudomonadota</taxon>
        <taxon>Betaproteobacteria</taxon>
        <taxon>Burkholderiales</taxon>
        <taxon>Burkholderiaceae</taxon>
        <taxon>Pandoraea</taxon>
    </lineage>
</organism>
<feature type="binding site" evidence="6">
    <location>
        <position position="182"/>
    </location>
    <ligand>
        <name>substrate</name>
    </ligand>
</feature>
<evidence type="ECO:0000256" key="6">
    <source>
        <dbReference type="HAMAP-Rule" id="MF_01106"/>
    </source>
</evidence>
<comment type="caution">
    <text evidence="7">The sequence shown here is derived from an EMBL/GenBank/DDBJ whole genome shotgun (WGS) entry which is preliminary data.</text>
</comment>
<keyword evidence="5 6" id="KW-0012">Acyltransferase</keyword>
<protein>
    <recommendedName>
        <fullName evidence="6">Arginine biosynthesis bifunctional protein ArgJ</fullName>
    </recommendedName>
    <domain>
        <recommendedName>
            <fullName evidence="6">Glutamate N-acetyltransferase</fullName>
            <ecNumber evidence="6">2.3.1.35</ecNumber>
        </recommendedName>
        <alternativeName>
            <fullName evidence="6">Ornithine acetyltransferase</fullName>
            <shortName evidence="6">OATase</shortName>
        </alternativeName>
        <alternativeName>
            <fullName evidence="6">Ornithine transacetylase</fullName>
        </alternativeName>
    </domain>
    <domain>
        <recommendedName>
            <fullName evidence="6">Amino-acid acetyltransferase</fullName>
            <ecNumber evidence="6">2.3.1.1</ecNumber>
        </recommendedName>
        <alternativeName>
            <fullName evidence="6">N-acetylglutamate synthase</fullName>
            <shortName evidence="6">AGSase</shortName>
        </alternativeName>
    </domain>
    <component>
        <recommendedName>
            <fullName evidence="6">Arginine biosynthesis bifunctional protein ArgJ alpha chain</fullName>
        </recommendedName>
    </component>
    <component>
        <recommendedName>
            <fullName evidence="6">Arginine biosynthesis bifunctional protein ArgJ beta chain</fullName>
        </recommendedName>
    </component>
</protein>
<dbReference type="Gene3D" id="3.10.20.340">
    <property type="entry name" value="ArgJ beta chain, C-terminal domain"/>
    <property type="match status" value="1"/>
</dbReference>
<comment type="catalytic activity">
    <reaction evidence="6">
        <text>N(2)-acetyl-L-ornithine + L-glutamate = N-acetyl-L-glutamate + L-ornithine</text>
        <dbReference type="Rhea" id="RHEA:15349"/>
        <dbReference type="ChEBI" id="CHEBI:29985"/>
        <dbReference type="ChEBI" id="CHEBI:44337"/>
        <dbReference type="ChEBI" id="CHEBI:46911"/>
        <dbReference type="ChEBI" id="CHEBI:57805"/>
        <dbReference type="EC" id="2.3.1.35"/>
    </reaction>
</comment>
<keyword evidence="4 6" id="KW-0068">Autocatalytic cleavage</keyword>
<comment type="subunit">
    <text evidence="2 6">Heterotetramer of two alpha and two beta chains.</text>
</comment>
<feature type="binding site" evidence="6">
    <location>
        <position position="193"/>
    </location>
    <ligand>
        <name>substrate</name>
    </ligand>
</feature>
<accession>A0ABY6VPK3</accession>
<name>A0ABY6VPK3_9BURK</name>
<reference evidence="7 8" key="1">
    <citation type="submission" date="2019-08" db="EMBL/GenBank/DDBJ databases">
        <authorList>
            <person name="Peeters C."/>
        </authorList>
    </citation>
    <scope>NUCLEOTIDE SEQUENCE [LARGE SCALE GENOMIC DNA]</scope>
    <source>
        <strain evidence="7 8">LMG 20602</strain>
    </source>
</reference>
<gene>
    <name evidence="6 7" type="primary">argJ</name>
    <name evidence="7" type="ORF">PCA20602_00699</name>
</gene>
<comment type="similarity">
    <text evidence="1 6">Belongs to the ArgJ family.</text>
</comment>
<comment type="function">
    <text evidence="6">Catalyzes two activities which are involved in the cyclic version of arginine biosynthesis: the synthesis of N-acetylglutamate from glutamate and acetyl-CoA as the acetyl donor, and of ornithine by transacetylation between N(2)-acetylornithine and glutamate.</text>
</comment>
<feature type="binding site" evidence="6">
    <location>
        <position position="156"/>
    </location>
    <ligand>
        <name>substrate</name>
    </ligand>
</feature>
<dbReference type="GO" id="GO:0016746">
    <property type="term" value="F:acyltransferase activity"/>
    <property type="evidence" value="ECO:0007669"/>
    <property type="project" value="UniProtKB-KW"/>
</dbReference>
<comment type="pathway">
    <text evidence="6">Amino-acid biosynthesis; L-arginine biosynthesis; N(2)-acetyl-L-ornithine from L-glutamate: step 1/4.</text>
</comment>
<keyword evidence="6" id="KW-0511">Multifunctional enzyme</keyword>
<feature type="chain" id="PRO_5044931844" description="Arginine biosynthesis bifunctional protein ArgJ alpha chain" evidence="6">
    <location>
        <begin position="1"/>
        <end position="192"/>
    </location>
</feature>
<dbReference type="EMBL" id="CABPRV010000001">
    <property type="protein sequence ID" value="VVD72485.1"/>
    <property type="molecule type" value="Genomic_DNA"/>
</dbReference>
<evidence type="ECO:0000256" key="1">
    <source>
        <dbReference type="ARBA" id="ARBA00006774"/>
    </source>
</evidence>
<evidence type="ECO:0000313" key="8">
    <source>
        <dbReference type="Proteomes" id="UP000366065"/>
    </source>
</evidence>
<dbReference type="SUPFAM" id="SSF56266">
    <property type="entry name" value="DmpA/ArgJ-like"/>
    <property type="match status" value="1"/>
</dbReference>
<evidence type="ECO:0000256" key="3">
    <source>
        <dbReference type="ARBA" id="ARBA00022679"/>
    </source>
</evidence>
<dbReference type="NCBIfam" id="TIGR00120">
    <property type="entry name" value="ArgJ"/>
    <property type="match status" value="1"/>
</dbReference>
<keyword evidence="6" id="KW-0963">Cytoplasm</keyword>
<feature type="binding site" evidence="6">
    <location>
        <position position="280"/>
    </location>
    <ligand>
        <name>substrate</name>
    </ligand>
</feature>
<feature type="binding site" evidence="6">
    <location>
        <position position="409"/>
    </location>
    <ligand>
        <name>substrate</name>
    </ligand>
</feature>
<dbReference type="InterPro" id="IPR042195">
    <property type="entry name" value="ArgJ_beta_C"/>
</dbReference>
<feature type="binding site" evidence="6">
    <location>
        <position position="404"/>
    </location>
    <ligand>
        <name>substrate</name>
    </ligand>
</feature>
<comment type="pathway">
    <text evidence="6">Amino-acid biosynthesis; L-arginine biosynthesis; L-ornithine and N-acetyl-L-glutamate from L-glutamate and N(2)-acetyl-L-ornithine (cyclic): step 1/1.</text>
</comment>
<dbReference type="PANTHER" id="PTHR23100">
    <property type="entry name" value="ARGININE BIOSYNTHESIS BIFUNCTIONAL PROTEIN ARGJ"/>
    <property type="match status" value="1"/>
</dbReference>